<evidence type="ECO:0000313" key="1">
    <source>
        <dbReference type="EMBL" id="KKM21794.1"/>
    </source>
</evidence>
<gene>
    <name evidence="1" type="ORF">LCGC14_1631850</name>
</gene>
<reference evidence="1" key="1">
    <citation type="journal article" date="2015" name="Nature">
        <title>Complex archaea that bridge the gap between prokaryotes and eukaryotes.</title>
        <authorList>
            <person name="Spang A."/>
            <person name="Saw J.H."/>
            <person name="Jorgensen S.L."/>
            <person name="Zaremba-Niedzwiedzka K."/>
            <person name="Martijn J."/>
            <person name="Lind A.E."/>
            <person name="van Eijk R."/>
            <person name="Schleper C."/>
            <person name="Guy L."/>
            <person name="Ettema T.J."/>
        </authorList>
    </citation>
    <scope>NUCLEOTIDE SEQUENCE</scope>
</reference>
<name>A0A0F9IPK2_9ZZZZ</name>
<sequence length="127" mass="14812">MTVITTNTDITVVDLGCGHRVYLADDFIEQRQRDHKSFYCNVCGRSRHWPQKSDIEKLRGQLASTRDMLDTVRADRDHKERQRRGEKAAKTKIKNRIANGVCPCCNRSFKDLHRHMQNKHPDYVASD</sequence>
<accession>A0A0F9IPK2</accession>
<comment type="caution">
    <text evidence="1">The sequence shown here is derived from an EMBL/GenBank/DDBJ whole genome shotgun (WGS) entry which is preliminary data.</text>
</comment>
<dbReference type="AlphaFoldDB" id="A0A0F9IPK2"/>
<protein>
    <submittedName>
        <fullName evidence="1">Uncharacterized protein</fullName>
    </submittedName>
</protein>
<organism evidence="1">
    <name type="scientific">marine sediment metagenome</name>
    <dbReference type="NCBI Taxonomy" id="412755"/>
    <lineage>
        <taxon>unclassified sequences</taxon>
        <taxon>metagenomes</taxon>
        <taxon>ecological metagenomes</taxon>
    </lineage>
</organism>
<proteinExistence type="predicted"/>
<dbReference type="EMBL" id="LAZR01013477">
    <property type="protein sequence ID" value="KKM21794.1"/>
    <property type="molecule type" value="Genomic_DNA"/>
</dbReference>